<protein>
    <recommendedName>
        <fullName evidence="3">Transposase</fullName>
    </recommendedName>
</protein>
<evidence type="ECO:0008006" key="3">
    <source>
        <dbReference type="Google" id="ProtNLM"/>
    </source>
</evidence>
<proteinExistence type="predicted"/>
<evidence type="ECO:0000313" key="2">
    <source>
        <dbReference type="Proteomes" id="UP001156641"/>
    </source>
</evidence>
<comment type="caution">
    <text evidence="1">The sequence shown here is derived from an EMBL/GenBank/DDBJ whole genome shotgun (WGS) entry which is preliminary data.</text>
</comment>
<accession>A0ABQ6A0K5</accession>
<keyword evidence="2" id="KW-1185">Reference proteome</keyword>
<dbReference type="EMBL" id="BSOS01000001">
    <property type="protein sequence ID" value="GLR65336.1"/>
    <property type="molecule type" value="Genomic_DNA"/>
</dbReference>
<evidence type="ECO:0000313" key="1">
    <source>
        <dbReference type="EMBL" id="GLR65336.1"/>
    </source>
</evidence>
<gene>
    <name evidence="1" type="ORF">GCM10010909_00130</name>
</gene>
<name>A0ABQ6A0K5_9PROT</name>
<reference evidence="2" key="1">
    <citation type="journal article" date="2019" name="Int. J. Syst. Evol. Microbiol.">
        <title>The Global Catalogue of Microorganisms (GCM) 10K type strain sequencing project: providing services to taxonomists for standard genome sequencing and annotation.</title>
        <authorList>
            <consortium name="The Broad Institute Genomics Platform"/>
            <consortium name="The Broad Institute Genome Sequencing Center for Infectious Disease"/>
            <person name="Wu L."/>
            <person name="Ma J."/>
        </authorList>
    </citation>
    <scope>NUCLEOTIDE SEQUENCE [LARGE SCALE GENOMIC DNA]</scope>
    <source>
        <strain evidence="2">NBRC 112502</strain>
    </source>
</reference>
<organism evidence="1 2">
    <name type="scientific">Acidocella aquatica</name>
    <dbReference type="NCBI Taxonomy" id="1922313"/>
    <lineage>
        <taxon>Bacteria</taxon>
        <taxon>Pseudomonadati</taxon>
        <taxon>Pseudomonadota</taxon>
        <taxon>Alphaproteobacteria</taxon>
        <taxon>Acetobacterales</taxon>
        <taxon>Acidocellaceae</taxon>
        <taxon>Acidocella</taxon>
    </lineage>
</organism>
<dbReference type="Proteomes" id="UP001156641">
    <property type="component" value="Unassembled WGS sequence"/>
</dbReference>
<sequence length="71" mass="7825">MQSVACKEVLAQSADLMSSERPTRAELRRTNIRLRLKPAGLAVIASNVMAPVRASILVPMYKRTTKMAAVR</sequence>